<accession>A0A5S9Q569</accession>
<sequence>MTDDIYKAPDATLDVPVVDSNPAYELASRWKRLFASLVDTLFLVVVIVPIMYFVGFFDDIMEGIEPTLTMEAAMSVVAIVLYFAIHGYWMKTEGKTLGKKLFGIRVVTVSGEFPSLGKHQLRRYVSYLMFGQLPGFLGFLSLIDALMIFRKDKRCLHDIVGDTIVVNDP</sequence>
<dbReference type="OrthoDB" id="8612316at2"/>
<feature type="transmembrane region" description="Helical" evidence="6">
    <location>
        <begin position="68"/>
        <end position="89"/>
    </location>
</feature>
<keyword evidence="5 6" id="KW-0472">Membrane</keyword>
<feature type="transmembrane region" description="Helical" evidence="6">
    <location>
        <begin position="124"/>
        <end position="149"/>
    </location>
</feature>
<comment type="subcellular location">
    <subcellularLocation>
        <location evidence="1">Cell membrane</location>
        <topology evidence="1">Multi-pass membrane protein</topology>
    </subcellularLocation>
</comment>
<protein>
    <recommendedName>
        <fullName evidence="7">RDD domain-containing protein</fullName>
    </recommendedName>
</protein>
<keyword evidence="4 6" id="KW-1133">Transmembrane helix</keyword>
<evidence type="ECO:0000256" key="3">
    <source>
        <dbReference type="ARBA" id="ARBA00022692"/>
    </source>
</evidence>
<keyword evidence="3 6" id="KW-0812">Transmembrane</keyword>
<dbReference type="PANTHER" id="PTHR36115">
    <property type="entry name" value="PROLINE-RICH ANTIGEN HOMOLOG-RELATED"/>
    <property type="match status" value="1"/>
</dbReference>
<dbReference type="PANTHER" id="PTHR36115:SF4">
    <property type="entry name" value="MEMBRANE PROTEIN"/>
    <property type="match status" value="1"/>
</dbReference>
<evidence type="ECO:0000256" key="1">
    <source>
        <dbReference type="ARBA" id="ARBA00004651"/>
    </source>
</evidence>
<keyword evidence="2" id="KW-1003">Cell membrane</keyword>
<feature type="domain" description="RDD" evidence="7">
    <location>
        <begin position="27"/>
        <end position="161"/>
    </location>
</feature>
<evidence type="ECO:0000259" key="7">
    <source>
        <dbReference type="Pfam" id="PF06271"/>
    </source>
</evidence>
<proteinExistence type="predicted"/>
<evidence type="ECO:0000256" key="6">
    <source>
        <dbReference type="SAM" id="Phobius"/>
    </source>
</evidence>
<dbReference type="InterPro" id="IPR010432">
    <property type="entry name" value="RDD"/>
</dbReference>
<name>A0A5S9Q569_9GAMM</name>
<dbReference type="AlphaFoldDB" id="A0A5S9Q569"/>
<gene>
    <name evidence="8" type="ORF">DPBNPPHM_01586</name>
</gene>
<dbReference type="Pfam" id="PF06271">
    <property type="entry name" value="RDD"/>
    <property type="match status" value="1"/>
</dbReference>
<evidence type="ECO:0000256" key="2">
    <source>
        <dbReference type="ARBA" id="ARBA00022475"/>
    </source>
</evidence>
<dbReference type="Proteomes" id="UP000434580">
    <property type="component" value="Unassembled WGS sequence"/>
</dbReference>
<organism evidence="8 9">
    <name type="scientific">BD1-7 clade bacterium</name>
    <dbReference type="NCBI Taxonomy" id="2029982"/>
    <lineage>
        <taxon>Bacteria</taxon>
        <taxon>Pseudomonadati</taxon>
        <taxon>Pseudomonadota</taxon>
        <taxon>Gammaproteobacteria</taxon>
        <taxon>Cellvibrionales</taxon>
        <taxon>Spongiibacteraceae</taxon>
        <taxon>BD1-7 clade</taxon>
    </lineage>
</organism>
<feature type="transmembrane region" description="Helical" evidence="6">
    <location>
        <begin position="33"/>
        <end position="56"/>
    </location>
</feature>
<dbReference type="GO" id="GO:0005886">
    <property type="term" value="C:plasma membrane"/>
    <property type="evidence" value="ECO:0007669"/>
    <property type="project" value="UniProtKB-SubCell"/>
</dbReference>
<evidence type="ECO:0000256" key="4">
    <source>
        <dbReference type="ARBA" id="ARBA00022989"/>
    </source>
</evidence>
<evidence type="ECO:0000313" key="9">
    <source>
        <dbReference type="Proteomes" id="UP000434580"/>
    </source>
</evidence>
<reference evidence="8 9" key="1">
    <citation type="submission" date="2019-11" db="EMBL/GenBank/DDBJ databases">
        <authorList>
            <person name="Holert J."/>
        </authorList>
    </citation>
    <scope>NUCLEOTIDE SEQUENCE [LARGE SCALE GENOMIC DNA]</scope>
    <source>
        <strain evidence="8">BC5_2</strain>
    </source>
</reference>
<evidence type="ECO:0000256" key="5">
    <source>
        <dbReference type="ARBA" id="ARBA00023136"/>
    </source>
</evidence>
<dbReference type="InterPro" id="IPR051791">
    <property type="entry name" value="Pra-immunoreactive"/>
</dbReference>
<evidence type="ECO:0000313" key="8">
    <source>
        <dbReference type="EMBL" id="CAA0112327.1"/>
    </source>
</evidence>
<dbReference type="EMBL" id="CACSII010000016">
    <property type="protein sequence ID" value="CAA0112327.1"/>
    <property type="molecule type" value="Genomic_DNA"/>
</dbReference>